<accession>A0ABU0BJQ2</accession>
<protein>
    <recommendedName>
        <fullName evidence="4">Lipoprotein</fullName>
    </recommendedName>
</protein>
<proteinExistence type="predicted"/>
<dbReference type="Proteomes" id="UP001230207">
    <property type="component" value="Unassembled WGS sequence"/>
</dbReference>
<evidence type="ECO:0000313" key="2">
    <source>
        <dbReference type="EMBL" id="MDQ0317964.1"/>
    </source>
</evidence>
<dbReference type="EMBL" id="JAUSVF010000001">
    <property type="protein sequence ID" value="MDQ0317964.1"/>
    <property type="molecule type" value="Genomic_DNA"/>
</dbReference>
<keyword evidence="3" id="KW-1185">Reference proteome</keyword>
<name>A0ABU0BJQ2_9HYPH</name>
<keyword evidence="1" id="KW-0732">Signal</keyword>
<evidence type="ECO:0000256" key="1">
    <source>
        <dbReference type="SAM" id="SignalP"/>
    </source>
</evidence>
<evidence type="ECO:0008006" key="4">
    <source>
        <dbReference type="Google" id="ProtNLM"/>
    </source>
</evidence>
<feature type="chain" id="PRO_5047139208" description="Lipoprotein" evidence="1">
    <location>
        <begin position="23"/>
        <end position="132"/>
    </location>
</feature>
<sequence length="132" mass="14433">MRKTVIFGCFLLVSAACSSAWAMDLPKDAKKVSMEDFKSLADSKPVSVEIFDLGTPVTANLTWSWAKKTITGKASVNGKKINVKTKLSFEGDKACSTSKGEKPTCHMIYTDGNKFYEVRDDMQVHAVSTIGN</sequence>
<feature type="signal peptide" evidence="1">
    <location>
        <begin position="1"/>
        <end position="22"/>
    </location>
</feature>
<dbReference type="PROSITE" id="PS51257">
    <property type="entry name" value="PROKAR_LIPOPROTEIN"/>
    <property type="match status" value="1"/>
</dbReference>
<evidence type="ECO:0000313" key="3">
    <source>
        <dbReference type="Proteomes" id="UP001230207"/>
    </source>
</evidence>
<dbReference type="RefSeq" id="WP_307225626.1">
    <property type="nucleotide sequence ID" value="NZ_JAUSVF010000001.1"/>
</dbReference>
<reference evidence="2 3" key="1">
    <citation type="submission" date="2023-07" db="EMBL/GenBank/DDBJ databases">
        <title>Genomic Encyclopedia of Type Strains, Phase IV (KMG-IV): sequencing the most valuable type-strain genomes for metagenomic binning, comparative biology and taxonomic classification.</title>
        <authorList>
            <person name="Goeker M."/>
        </authorList>
    </citation>
    <scope>NUCLEOTIDE SEQUENCE [LARGE SCALE GENOMIC DNA]</scope>
    <source>
        <strain evidence="2 3">DSM 1112</strain>
    </source>
</reference>
<organism evidence="2 3">
    <name type="scientific">Pararhizobium capsulatum DSM 1112</name>
    <dbReference type="NCBI Taxonomy" id="1121113"/>
    <lineage>
        <taxon>Bacteria</taxon>
        <taxon>Pseudomonadati</taxon>
        <taxon>Pseudomonadota</taxon>
        <taxon>Alphaproteobacteria</taxon>
        <taxon>Hyphomicrobiales</taxon>
        <taxon>Rhizobiaceae</taxon>
        <taxon>Rhizobium/Agrobacterium group</taxon>
        <taxon>Pararhizobium</taxon>
    </lineage>
</organism>
<gene>
    <name evidence="2" type="ORF">QO002_000102</name>
</gene>
<comment type="caution">
    <text evidence="2">The sequence shown here is derived from an EMBL/GenBank/DDBJ whole genome shotgun (WGS) entry which is preliminary data.</text>
</comment>